<evidence type="ECO:0000259" key="1">
    <source>
        <dbReference type="PROSITE" id="PS50157"/>
    </source>
</evidence>
<keyword evidence="3" id="KW-1185">Reference proteome</keyword>
<proteinExistence type="predicted"/>
<reference evidence="3" key="1">
    <citation type="submission" date="2016-12" db="EMBL/GenBank/DDBJ databases">
        <authorList>
            <person name="Herbold C."/>
        </authorList>
    </citation>
    <scope>NUCLEOTIDE SEQUENCE [LARGE SCALE GENOMIC DNA]</scope>
</reference>
<dbReference type="EMBL" id="FRFC01000003">
    <property type="protein sequence ID" value="SHO45854.1"/>
    <property type="molecule type" value="Genomic_DNA"/>
</dbReference>
<evidence type="ECO:0000313" key="3">
    <source>
        <dbReference type="Proteomes" id="UP000232412"/>
    </source>
</evidence>
<dbReference type="Proteomes" id="UP000232412">
    <property type="component" value="Unassembled WGS sequence"/>
</dbReference>
<name>A0A2H1EHR5_9ARCH</name>
<feature type="domain" description="C2H2-type" evidence="1">
    <location>
        <begin position="9"/>
        <end position="37"/>
    </location>
</feature>
<organism evidence="2 3">
    <name type="scientific">Nitrosotalea sinensis</name>
    <dbReference type="NCBI Taxonomy" id="1499975"/>
    <lineage>
        <taxon>Archaea</taxon>
        <taxon>Nitrososphaerota</taxon>
        <taxon>Nitrososphaeria</taxon>
        <taxon>Nitrosotaleales</taxon>
        <taxon>Nitrosotaleaceae</taxon>
        <taxon>Nitrosotalea</taxon>
    </lineage>
</organism>
<sequence length="54" mass="6259">MYLMGGFSKDCPVCGKNFTSLIEYTNHIGIDHKDIPPDQILKMHKEDKWSFSNK</sequence>
<protein>
    <recommendedName>
        <fullName evidence="1">C2H2-type domain-containing protein</fullName>
    </recommendedName>
</protein>
<accession>A0A2H1EHR5</accession>
<dbReference type="AlphaFoldDB" id="A0A2H1EHR5"/>
<dbReference type="PROSITE" id="PS00028">
    <property type="entry name" value="ZINC_FINGER_C2H2_1"/>
    <property type="match status" value="1"/>
</dbReference>
<gene>
    <name evidence="2" type="ORF">NSIN_20801</name>
</gene>
<dbReference type="InterPro" id="IPR013087">
    <property type="entry name" value="Znf_C2H2_type"/>
</dbReference>
<evidence type="ECO:0000313" key="2">
    <source>
        <dbReference type="EMBL" id="SHO45854.1"/>
    </source>
</evidence>
<dbReference type="PROSITE" id="PS50157">
    <property type="entry name" value="ZINC_FINGER_C2H2_2"/>
    <property type="match status" value="1"/>
</dbReference>